<comment type="caution">
    <text evidence="5">The sequence shown here is derived from an EMBL/GenBank/DDBJ whole genome shotgun (WGS) entry which is preliminary data.</text>
</comment>
<dbReference type="Pfam" id="PF13174">
    <property type="entry name" value="TPR_6"/>
    <property type="match status" value="1"/>
</dbReference>
<dbReference type="SMART" id="SM00028">
    <property type="entry name" value="TPR"/>
    <property type="match status" value="10"/>
</dbReference>
<evidence type="ECO:0000313" key="6">
    <source>
        <dbReference type="Proteomes" id="UP000030103"/>
    </source>
</evidence>
<keyword evidence="1" id="KW-0677">Repeat</keyword>
<proteinExistence type="predicted"/>
<protein>
    <recommendedName>
        <fullName evidence="7">Tetratricopeptide repeat protein</fullName>
    </recommendedName>
</protein>
<dbReference type="eggNOG" id="COG0457">
    <property type="taxonomic scope" value="Bacteria"/>
</dbReference>
<keyword evidence="6" id="KW-1185">Reference proteome</keyword>
<dbReference type="eggNOG" id="COG1729">
    <property type="taxonomic scope" value="Bacteria"/>
</dbReference>
<dbReference type="InterPro" id="IPR051012">
    <property type="entry name" value="CellSynth/LPSAsmb/PSIAsmb"/>
</dbReference>
<evidence type="ECO:0000256" key="3">
    <source>
        <dbReference type="PROSITE-ProRule" id="PRU00339"/>
    </source>
</evidence>
<feature type="signal peptide" evidence="4">
    <location>
        <begin position="1"/>
        <end position="21"/>
    </location>
</feature>
<dbReference type="EMBL" id="JRFA01000008">
    <property type="protein sequence ID" value="KGN75209.1"/>
    <property type="molecule type" value="Genomic_DNA"/>
</dbReference>
<dbReference type="SUPFAM" id="SSF81901">
    <property type="entry name" value="HCP-like"/>
    <property type="match status" value="1"/>
</dbReference>
<keyword evidence="2 3" id="KW-0802">TPR repeat</keyword>
<dbReference type="Pfam" id="PF13181">
    <property type="entry name" value="TPR_8"/>
    <property type="match status" value="1"/>
</dbReference>
<keyword evidence="4" id="KW-0732">Signal</keyword>
<feature type="repeat" description="TPR" evidence="3">
    <location>
        <begin position="517"/>
        <end position="550"/>
    </location>
</feature>
<dbReference type="eggNOG" id="COG2956">
    <property type="taxonomic scope" value="Bacteria"/>
</dbReference>
<dbReference type="Pfam" id="PF13432">
    <property type="entry name" value="TPR_16"/>
    <property type="match status" value="2"/>
</dbReference>
<organism evidence="5 6">
    <name type="scientific">Porphyromonas macacae</name>
    <dbReference type="NCBI Taxonomy" id="28115"/>
    <lineage>
        <taxon>Bacteria</taxon>
        <taxon>Pseudomonadati</taxon>
        <taxon>Bacteroidota</taxon>
        <taxon>Bacteroidia</taxon>
        <taxon>Bacteroidales</taxon>
        <taxon>Porphyromonadaceae</taxon>
        <taxon>Porphyromonas</taxon>
    </lineage>
</organism>
<dbReference type="PROSITE" id="PS50005">
    <property type="entry name" value="TPR"/>
    <property type="match status" value="1"/>
</dbReference>
<accession>A0A0A2EFJ0</accession>
<evidence type="ECO:0008006" key="7">
    <source>
        <dbReference type="Google" id="ProtNLM"/>
    </source>
</evidence>
<evidence type="ECO:0000256" key="2">
    <source>
        <dbReference type="ARBA" id="ARBA00022803"/>
    </source>
</evidence>
<sequence>MKRKLFAIILSGMFSASGLLAQSIVYNPTELVKQDITSFFNQQNYNATSIFGDLPFFDAPQKDDEQIEYLKTLATLRTDEEAPAELIQAYLERYPVSAQRQSAMLTLGNIYLSRGDYDRAEFVFRDIDPNGLDANERTQWGVQWAYALMKHYKVIPGRTNKNNEYLKQARNLLQLATEGQDPWAARALIYLVAIDMTEKNLERAEKVLLQTRWPEELVAESELYKVLIVLQKGNYQQGVEKAERLKNRYPELRNRAALLSGAGQAYFNLKDYRNTIANLSALEHNSHYKLSPSEGYALGVAYYESGSYANSIKPLGAATSAGHELSSPANLYRGIAFGKTGDVPSAIAALEAVTKNAQAPLEYRETALYNMAVIQRQSGVSNFGQAVKTAERFLNEFEQSPRRKSMAGMLTEAFFTSKDYETSLLSIQRIKKPTPSILEAKQYVLCKLAEKEGMSGRSAEQMAWLNQAVSTENHGDYYREALLRRANLFYDEQNYNRAEQDILSLLRTRGLNSEEKSSAYYLLGYSRYNQNRFPEAYDAFREYNALNMGNTEFKADVLCRMGDCMYVQRKMDEAISLYNRANGMTDGGLPDALIRLADIYNLKKDYNKQISILNQLLVNHANTPFAAEALYQKGRAAIVGHLPSNEAEQAFNTVKQKYPDTKWARLSGIDLALLYYNQGKPDKAIEAYKNIIRQYKYSDEAHSALSDLKSICLEQDRVEDYTAFVSTLGKDFSPSAAENAHLRFLAAENSYRKNSANAKNTLVTYLQDYEQSQDAPKAWNYLARIYEQEGDTDNALACYNRLNVSGAPAELRSEALLKIGDIQFGKKNYAESYDAYSALSKLSIGTELRLAALLGIAKNGVETSNEKEVLKAAESLFAITPLNKDTEKEMLLYRGKAYESSGNPEKAIADYKRISDDTDTEIGAEALVRSVSLQYGKGQKKEARKRIESFIKKSSPQQYWLARAFILLSDIYEREGDSYTAKQYIESLKENFGGKNKEIDQMIEQRLANLTKE</sequence>
<dbReference type="AlphaFoldDB" id="A0A0A2EFJ0"/>
<dbReference type="RefSeq" id="WP_081965482.1">
    <property type="nucleotide sequence ID" value="NZ_JRFA01000008.1"/>
</dbReference>
<evidence type="ECO:0000256" key="4">
    <source>
        <dbReference type="SAM" id="SignalP"/>
    </source>
</evidence>
<dbReference type="PANTHER" id="PTHR45586">
    <property type="entry name" value="TPR REPEAT-CONTAINING PROTEIN PA4667"/>
    <property type="match status" value="1"/>
</dbReference>
<dbReference type="Proteomes" id="UP000030103">
    <property type="component" value="Unassembled WGS sequence"/>
</dbReference>
<dbReference type="STRING" id="28115.HQ47_02400"/>
<dbReference type="PANTHER" id="PTHR45586:SF1">
    <property type="entry name" value="LIPOPOLYSACCHARIDE ASSEMBLY PROTEIN B"/>
    <property type="match status" value="1"/>
</dbReference>
<dbReference type="OrthoDB" id="9814448at2"/>
<feature type="chain" id="PRO_5001986889" description="Tetratricopeptide repeat protein" evidence="4">
    <location>
        <begin position="22"/>
        <end position="1013"/>
    </location>
</feature>
<evidence type="ECO:0000313" key="5">
    <source>
        <dbReference type="EMBL" id="KGN75209.1"/>
    </source>
</evidence>
<gene>
    <name evidence="5" type="ORF">HQ47_02400</name>
</gene>
<dbReference type="InterPro" id="IPR011990">
    <property type="entry name" value="TPR-like_helical_dom_sf"/>
</dbReference>
<reference evidence="5 6" key="1">
    <citation type="submission" date="2014-09" db="EMBL/GenBank/DDBJ databases">
        <title>Draft Genome Sequence of Porphyromonas macacae COT-192_OH2859.</title>
        <authorList>
            <person name="Wallis C."/>
            <person name="Deusch O."/>
            <person name="O'Flynn C."/>
            <person name="Davis I."/>
            <person name="Horsfall A."/>
            <person name="Kirkwood N."/>
            <person name="Harris S."/>
            <person name="Eisen J.A."/>
            <person name="Coil D.A."/>
            <person name="Darling A.E."/>
            <person name="Jospin G."/>
            <person name="Alexiev A."/>
        </authorList>
    </citation>
    <scope>NUCLEOTIDE SEQUENCE [LARGE SCALE GENOMIC DNA]</scope>
    <source>
        <strain evidence="6">COT-192 OH2859</strain>
    </source>
</reference>
<dbReference type="Gene3D" id="1.25.40.10">
    <property type="entry name" value="Tetratricopeptide repeat domain"/>
    <property type="match status" value="6"/>
</dbReference>
<name>A0A0A2EFJ0_9PORP</name>
<dbReference type="SUPFAM" id="SSF48452">
    <property type="entry name" value="TPR-like"/>
    <property type="match status" value="4"/>
</dbReference>
<evidence type="ECO:0000256" key="1">
    <source>
        <dbReference type="ARBA" id="ARBA00022737"/>
    </source>
</evidence>
<dbReference type="InterPro" id="IPR019734">
    <property type="entry name" value="TPR_rpt"/>
</dbReference>